<dbReference type="PANTHER" id="PTHR32208:SF62">
    <property type="entry name" value="OXIDASE, PUTATIVE, EXPRESSED-RELATED"/>
    <property type="match status" value="1"/>
</dbReference>
<dbReference type="Gene3D" id="2.60.40.10">
    <property type="entry name" value="Immunoglobulins"/>
    <property type="match status" value="1"/>
</dbReference>
<dbReference type="FunFam" id="2.130.10.80:FF:000001">
    <property type="entry name" value="Aldehyde oxidase GLOX"/>
    <property type="match status" value="1"/>
</dbReference>
<gene>
    <name evidence="9" type="ORF">RND81_06G063000</name>
</gene>
<name>A0AAW1K4E3_SAPOF</name>
<dbReference type="InterPro" id="IPR013783">
    <property type="entry name" value="Ig-like_fold"/>
</dbReference>
<evidence type="ECO:0000256" key="6">
    <source>
        <dbReference type="ARBA" id="ARBA00077505"/>
    </source>
</evidence>
<evidence type="ECO:0000259" key="7">
    <source>
        <dbReference type="Pfam" id="PF07250"/>
    </source>
</evidence>
<feature type="domain" description="Glyoxal oxidase N-terminal" evidence="7">
    <location>
        <begin position="47"/>
        <end position="446"/>
    </location>
</feature>
<evidence type="ECO:0000256" key="3">
    <source>
        <dbReference type="ARBA" id="ARBA00022729"/>
    </source>
</evidence>
<proteinExistence type="predicted"/>
<dbReference type="InterPro" id="IPR014756">
    <property type="entry name" value="Ig_E-set"/>
</dbReference>
<dbReference type="InterPro" id="IPR011043">
    <property type="entry name" value="Gal_Oxase/kelch_b-propeller"/>
</dbReference>
<feature type="domain" description="Galactose oxidase-like Early set" evidence="8">
    <location>
        <begin position="455"/>
        <end position="561"/>
    </location>
</feature>
<evidence type="ECO:0000256" key="2">
    <source>
        <dbReference type="ARBA" id="ARBA00022525"/>
    </source>
</evidence>
<dbReference type="SUPFAM" id="SSF50965">
    <property type="entry name" value="Galactose oxidase, central domain"/>
    <property type="match status" value="1"/>
</dbReference>
<protein>
    <recommendedName>
        <fullName evidence="5">Aldehyde oxidase GLOX</fullName>
    </recommendedName>
    <alternativeName>
        <fullName evidence="6">Glyoxal oxidase</fullName>
    </alternativeName>
</protein>
<comment type="subcellular location">
    <subcellularLocation>
        <location evidence="1">Secreted</location>
    </subcellularLocation>
</comment>
<dbReference type="Pfam" id="PF07250">
    <property type="entry name" value="Glyoxal_oxid_N"/>
    <property type="match status" value="1"/>
</dbReference>
<dbReference type="CDD" id="cd02851">
    <property type="entry name" value="E_set_GO_C"/>
    <property type="match status" value="1"/>
</dbReference>
<accession>A0AAW1K4E3</accession>
<sequence length="562" mass="62725">MLSYCVMHCPKSHTLIFFLTLIILPCTIFALSGSWQLLQRNVGISAMHMQLLSNDRVIMFDRTNFGPSNLSLPPNNCRHNPQDEYLPVDCTAHSAEYNTLTNSIRPLSIITDTWCSSGAVLSNGQLLQTGGYKDGERVVRTFQPNCSTDDCDWEEIPNVLLQHRWYASDHILPDGSVIILGGRRVFNYEFFPKTPSTSTLTPFPFLREVNDRGVENNLYPFMFLNIDGNLFVFDNNRAVLFNYKTNEVVRTYPTVPGGDPRNYPSTGSAVLLPLKKLETGDRVEAEAEAEAEAEVLICGGARRGAYEEAIRGQFLPALNSCARMKINDPNPTWSMETMPMPRTMGDMVVLPNGDVLIINGAQSGSAGWELGRDPALNPIIYHPDNVVGSRFEVTNPSTIPRMYHSCAILLRDGRVLVGGSNPHQFYNFTNVLFPTDLRLEAFLPPYMDPTLSSLRPNISSVGSSTEIKYGKILKVKFTIEGVVNLASIKVTMVRPSFNTHSFSMNQRLLVLTNTTAVKQSSQGRFQLKVKTPESSNIAPPGYYMLFVVHQNVPSHGIWVQIM</sequence>
<dbReference type="GO" id="GO:0016491">
    <property type="term" value="F:oxidoreductase activity"/>
    <property type="evidence" value="ECO:0007669"/>
    <property type="project" value="UniProtKB-KW"/>
</dbReference>
<evidence type="ECO:0000256" key="5">
    <source>
        <dbReference type="ARBA" id="ARBA00073112"/>
    </source>
</evidence>
<keyword evidence="4" id="KW-0560">Oxidoreductase</keyword>
<dbReference type="InterPro" id="IPR009880">
    <property type="entry name" value="Glyoxal_oxidase_N"/>
</dbReference>
<dbReference type="Pfam" id="PF09118">
    <property type="entry name" value="GO-like_E_set"/>
    <property type="match status" value="1"/>
</dbReference>
<dbReference type="InterPro" id="IPR015202">
    <property type="entry name" value="GO-like_E_set"/>
</dbReference>
<dbReference type="GO" id="GO:0005615">
    <property type="term" value="C:extracellular space"/>
    <property type="evidence" value="ECO:0007669"/>
    <property type="project" value="UniProtKB-ARBA"/>
</dbReference>
<dbReference type="AlphaFoldDB" id="A0AAW1K4E3"/>
<dbReference type="Gene3D" id="2.130.10.80">
    <property type="entry name" value="Galactose oxidase/kelch, beta-propeller"/>
    <property type="match status" value="1"/>
</dbReference>
<reference evidence="9" key="1">
    <citation type="submission" date="2024-03" db="EMBL/GenBank/DDBJ databases">
        <title>WGS assembly of Saponaria officinalis var. Norfolk2.</title>
        <authorList>
            <person name="Jenkins J."/>
            <person name="Shu S."/>
            <person name="Grimwood J."/>
            <person name="Barry K."/>
            <person name="Goodstein D."/>
            <person name="Schmutz J."/>
            <person name="Leebens-Mack J."/>
            <person name="Osbourn A."/>
        </authorList>
    </citation>
    <scope>NUCLEOTIDE SEQUENCE [LARGE SCALE GENOMIC DNA]</scope>
    <source>
        <strain evidence="9">JIC</strain>
    </source>
</reference>
<evidence type="ECO:0000313" key="9">
    <source>
        <dbReference type="EMBL" id="KAK9713979.1"/>
    </source>
</evidence>
<dbReference type="EMBL" id="JBDFQZ010000006">
    <property type="protein sequence ID" value="KAK9713979.1"/>
    <property type="molecule type" value="Genomic_DNA"/>
</dbReference>
<evidence type="ECO:0000313" key="10">
    <source>
        <dbReference type="Proteomes" id="UP001443914"/>
    </source>
</evidence>
<evidence type="ECO:0000256" key="4">
    <source>
        <dbReference type="ARBA" id="ARBA00023002"/>
    </source>
</evidence>
<evidence type="ECO:0000259" key="8">
    <source>
        <dbReference type="Pfam" id="PF09118"/>
    </source>
</evidence>
<keyword evidence="10" id="KW-1185">Reference proteome</keyword>
<dbReference type="SUPFAM" id="SSF81296">
    <property type="entry name" value="E set domains"/>
    <property type="match status" value="1"/>
</dbReference>
<dbReference type="InterPro" id="IPR037293">
    <property type="entry name" value="Gal_Oxidase_central_sf"/>
</dbReference>
<organism evidence="9 10">
    <name type="scientific">Saponaria officinalis</name>
    <name type="common">Common soapwort</name>
    <name type="synonym">Lychnis saponaria</name>
    <dbReference type="NCBI Taxonomy" id="3572"/>
    <lineage>
        <taxon>Eukaryota</taxon>
        <taxon>Viridiplantae</taxon>
        <taxon>Streptophyta</taxon>
        <taxon>Embryophyta</taxon>
        <taxon>Tracheophyta</taxon>
        <taxon>Spermatophyta</taxon>
        <taxon>Magnoliopsida</taxon>
        <taxon>eudicotyledons</taxon>
        <taxon>Gunneridae</taxon>
        <taxon>Pentapetalae</taxon>
        <taxon>Caryophyllales</taxon>
        <taxon>Caryophyllaceae</taxon>
        <taxon>Caryophylleae</taxon>
        <taxon>Saponaria</taxon>
    </lineage>
</organism>
<dbReference type="PANTHER" id="PTHR32208">
    <property type="entry name" value="SECRETED PROTEIN-RELATED"/>
    <property type="match status" value="1"/>
</dbReference>
<dbReference type="Proteomes" id="UP001443914">
    <property type="component" value="Unassembled WGS sequence"/>
</dbReference>
<keyword evidence="3" id="KW-0732">Signal</keyword>
<comment type="caution">
    <text evidence="9">The sequence shown here is derived from an EMBL/GenBank/DDBJ whole genome shotgun (WGS) entry which is preliminary data.</text>
</comment>
<evidence type="ECO:0000256" key="1">
    <source>
        <dbReference type="ARBA" id="ARBA00004613"/>
    </source>
</evidence>
<keyword evidence="2" id="KW-0964">Secreted</keyword>